<feature type="domain" description="Cystatin" evidence="6">
    <location>
        <begin position="21"/>
        <end position="98"/>
    </location>
</feature>
<evidence type="ECO:0000256" key="5">
    <source>
        <dbReference type="SAM" id="MobiDB-lite"/>
    </source>
</evidence>
<feature type="region of interest" description="Disordered" evidence="5">
    <location>
        <begin position="29"/>
        <end position="50"/>
    </location>
</feature>
<dbReference type="EMBL" id="AMZH03002788">
    <property type="protein sequence ID" value="RRT74383.1"/>
    <property type="molecule type" value="Genomic_DNA"/>
</dbReference>
<evidence type="ECO:0000313" key="7">
    <source>
        <dbReference type="EMBL" id="RRT74383.1"/>
    </source>
</evidence>
<dbReference type="AlphaFoldDB" id="A0A427ADR7"/>
<dbReference type="InterPro" id="IPR018073">
    <property type="entry name" value="Prot_inh_cystat_CS"/>
</dbReference>
<dbReference type="GO" id="GO:0004869">
    <property type="term" value="F:cysteine-type endopeptidase inhibitor activity"/>
    <property type="evidence" value="ECO:0007669"/>
    <property type="project" value="UniProtKB-KW"/>
</dbReference>
<evidence type="ECO:0000256" key="2">
    <source>
        <dbReference type="ARBA" id="ARBA00022690"/>
    </source>
</evidence>
<evidence type="ECO:0000256" key="3">
    <source>
        <dbReference type="ARBA" id="ARBA00022704"/>
    </source>
</evidence>
<dbReference type="PANTHER" id="PTHR11413:SF110">
    <property type="entry name" value="CYSTEINE PROTEINASE INHIBITOR 6"/>
    <property type="match status" value="1"/>
</dbReference>
<proteinExistence type="inferred from homology"/>
<sequence>MSYVLSNGIYTVDATTMQPQIAIGSPSPRFVAQGEEEEAEENRKGLPKLSKAKEQVVAGKMYYLTVQTNDRGKRNHYEAKVWVKPWMNFMELQDFKLLDNDPQCMAR</sequence>
<dbReference type="SUPFAM" id="SSF54403">
    <property type="entry name" value="Cystatin/monellin"/>
    <property type="match status" value="1"/>
</dbReference>
<keyword evidence="3 4" id="KW-0789">Thiol protease inhibitor</keyword>
<protein>
    <recommendedName>
        <fullName evidence="4">Cysteine proteinase inhibitor</fullName>
    </recommendedName>
</protein>
<dbReference type="InterPro" id="IPR046350">
    <property type="entry name" value="Cystatin_sf"/>
</dbReference>
<comment type="caution">
    <text evidence="7">The sequence shown here is derived from an EMBL/GenBank/DDBJ whole genome shotgun (WGS) entry which is preliminary data.</text>
</comment>
<dbReference type="PANTHER" id="PTHR11413">
    <property type="entry name" value="CYSTATIN FAMILY MEMBER"/>
    <property type="match status" value="1"/>
</dbReference>
<dbReference type="InterPro" id="IPR027214">
    <property type="entry name" value="Cystatin"/>
</dbReference>
<name>A0A427ADR7_ENSVE</name>
<organism evidence="7 8">
    <name type="scientific">Ensete ventricosum</name>
    <name type="common">Abyssinian banana</name>
    <name type="synonym">Musa ensete</name>
    <dbReference type="NCBI Taxonomy" id="4639"/>
    <lineage>
        <taxon>Eukaryota</taxon>
        <taxon>Viridiplantae</taxon>
        <taxon>Streptophyta</taxon>
        <taxon>Embryophyta</taxon>
        <taxon>Tracheophyta</taxon>
        <taxon>Spermatophyta</taxon>
        <taxon>Magnoliopsida</taxon>
        <taxon>Liliopsida</taxon>
        <taxon>Zingiberales</taxon>
        <taxon>Musaceae</taxon>
        <taxon>Ensete</taxon>
    </lineage>
</organism>
<evidence type="ECO:0000313" key="8">
    <source>
        <dbReference type="Proteomes" id="UP000287651"/>
    </source>
</evidence>
<dbReference type="InterPro" id="IPR000010">
    <property type="entry name" value="Cystatin_dom"/>
</dbReference>
<evidence type="ECO:0000256" key="1">
    <source>
        <dbReference type="ARBA" id="ARBA00007233"/>
    </source>
</evidence>
<dbReference type="Proteomes" id="UP000287651">
    <property type="component" value="Unassembled WGS sequence"/>
</dbReference>
<comment type="similarity">
    <text evidence="1 4">Belongs to the cystatin family. Phytocystatin subfamily.</text>
</comment>
<dbReference type="Gene3D" id="3.10.450.10">
    <property type="match status" value="1"/>
</dbReference>
<reference evidence="7 8" key="1">
    <citation type="journal article" date="2014" name="Agronomy (Basel)">
        <title>A Draft Genome Sequence for Ensete ventricosum, the Drought-Tolerant Tree Against Hunger.</title>
        <authorList>
            <person name="Harrison J."/>
            <person name="Moore K.A."/>
            <person name="Paszkiewicz K."/>
            <person name="Jones T."/>
            <person name="Grant M."/>
            <person name="Ambacheew D."/>
            <person name="Muzemil S."/>
            <person name="Studholme D.J."/>
        </authorList>
    </citation>
    <scope>NUCLEOTIDE SEQUENCE [LARGE SCALE GENOMIC DNA]</scope>
</reference>
<dbReference type="SMART" id="SM00043">
    <property type="entry name" value="CY"/>
    <property type="match status" value="1"/>
</dbReference>
<dbReference type="PROSITE" id="PS00287">
    <property type="entry name" value="CYSTATIN"/>
    <property type="match status" value="1"/>
</dbReference>
<keyword evidence="2 4" id="KW-0646">Protease inhibitor</keyword>
<dbReference type="CDD" id="cd00042">
    <property type="entry name" value="CY"/>
    <property type="match status" value="1"/>
</dbReference>
<dbReference type="Pfam" id="PF16845">
    <property type="entry name" value="SQAPI"/>
    <property type="match status" value="1"/>
</dbReference>
<gene>
    <name evidence="7" type="ORF">B296_00028123</name>
</gene>
<evidence type="ECO:0000259" key="6">
    <source>
        <dbReference type="SMART" id="SM00043"/>
    </source>
</evidence>
<evidence type="ECO:0000256" key="4">
    <source>
        <dbReference type="RuleBase" id="RU362130"/>
    </source>
</evidence>
<accession>A0A427ADR7</accession>